<keyword evidence="2" id="KW-1185">Reference proteome</keyword>
<sequence>MLTSAIDLVIQDGHTLNPVEVKTPATVRRDTVKNFACLENLFGYEIGFGHVFCQTPAPYLITRTVQAVPVWEILILFRAACSAQTSRRSLSAGCLTVRHRGLG</sequence>
<dbReference type="Proteomes" id="UP000000954">
    <property type="component" value="Chromosome"/>
</dbReference>
<protein>
    <recommendedName>
        <fullName evidence="3">DUF4143 domain-containing protein</fullName>
    </recommendedName>
</protein>
<dbReference type="eggNOG" id="COG1373">
    <property type="taxonomic scope" value="Bacteria"/>
</dbReference>
<dbReference type="KEGG" id="ccu:Ccur_11860"/>
<organism evidence="1 2">
    <name type="scientific">Cryptobacterium curtum (strain ATCC 700683 / DSM 15641 / CCUG 43107 / 12-3)</name>
    <dbReference type="NCBI Taxonomy" id="469378"/>
    <lineage>
        <taxon>Bacteria</taxon>
        <taxon>Bacillati</taxon>
        <taxon>Actinomycetota</taxon>
        <taxon>Coriobacteriia</taxon>
        <taxon>Eggerthellales</taxon>
        <taxon>Eggerthellaceae</taxon>
        <taxon>Cryptobacterium</taxon>
    </lineage>
</organism>
<dbReference type="STRING" id="469378.Ccur_11860"/>
<gene>
    <name evidence="1" type="ordered locus">Ccur_11860</name>
</gene>
<dbReference type="AlphaFoldDB" id="C7MKS5"/>
<evidence type="ECO:0000313" key="1">
    <source>
        <dbReference type="EMBL" id="ACU94872.1"/>
    </source>
</evidence>
<dbReference type="EMBL" id="CP001682">
    <property type="protein sequence ID" value="ACU94872.1"/>
    <property type="molecule type" value="Genomic_DNA"/>
</dbReference>
<evidence type="ECO:0008006" key="3">
    <source>
        <dbReference type="Google" id="ProtNLM"/>
    </source>
</evidence>
<proteinExistence type="predicted"/>
<name>C7MKS5_CRYCD</name>
<reference evidence="1 2" key="1">
    <citation type="journal article" date="2009" name="Stand. Genomic Sci.">
        <title>Complete genome sequence of Cryptobacterium curtum type strain (12-3).</title>
        <authorList>
            <person name="Mavrommatis K."/>
            <person name="Pukall R."/>
            <person name="Rohde C."/>
            <person name="Chen F."/>
            <person name="Sims D."/>
            <person name="Brettin T."/>
            <person name="Kuske C."/>
            <person name="Detter J.C."/>
            <person name="Han C."/>
            <person name="Lapidus A."/>
            <person name="Copeland A."/>
            <person name="Glavina Del Rio T."/>
            <person name="Nolan M."/>
            <person name="Lucas S."/>
            <person name="Tice H."/>
            <person name="Cheng J.F."/>
            <person name="Bruce D."/>
            <person name="Goodwin L."/>
            <person name="Pitluck S."/>
            <person name="Ovchinnikova G."/>
            <person name="Pati A."/>
            <person name="Ivanova N."/>
            <person name="Chen A."/>
            <person name="Palaniappan K."/>
            <person name="Chain P."/>
            <person name="D'haeseleer P."/>
            <person name="Goker M."/>
            <person name="Bristow J."/>
            <person name="Eisen J.A."/>
            <person name="Markowitz V."/>
            <person name="Hugenholtz P."/>
            <person name="Rohde M."/>
            <person name="Klenk H.P."/>
            <person name="Kyrpides N.C."/>
        </authorList>
    </citation>
    <scope>NUCLEOTIDE SEQUENCE [LARGE SCALE GENOMIC DNA]</scope>
    <source>
        <strain evidence="2">ATCC 700683 / DSM 15641 / 12-3</strain>
    </source>
</reference>
<dbReference type="HOGENOM" id="CLU_2259069_0_0_11"/>
<evidence type="ECO:0000313" key="2">
    <source>
        <dbReference type="Proteomes" id="UP000000954"/>
    </source>
</evidence>
<accession>C7MKS5</accession>